<dbReference type="SUPFAM" id="SSF52283">
    <property type="entry name" value="Formate/glycerate dehydrogenase catalytic domain-like"/>
    <property type="match status" value="1"/>
</dbReference>
<dbReference type="InterPro" id="IPR006140">
    <property type="entry name" value="D-isomer_DH_NAD-bd"/>
</dbReference>
<evidence type="ECO:0000259" key="5">
    <source>
        <dbReference type="Pfam" id="PF00389"/>
    </source>
</evidence>
<dbReference type="AlphaFoldDB" id="A0A8G2FGN8"/>
<dbReference type="GO" id="GO:0047545">
    <property type="term" value="F:(S)-2-hydroxyglutarate dehydrogenase activity"/>
    <property type="evidence" value="ECO:0007669"/>
    <property type="project" value="UniProtKB-ARBA"/>
</dbReference>
<gene>
    <name evidence="7" type="ORF">SAMN05421828_11384</name>
</gene>
<accession>A0A8G2FGN8</accession>
<dbReference type="InterPro" id="IPR006139">
    <property type="entry name" value="D-isomer_2_OHA_DH_cat_dom"/>
</dbReference>
<evidence type="ECO:0000259" key="6">
    <source>
        <dbReference type="Pfam" id="PF02826"/>
    </source>
</evidence>
<comment type="caution">
    <text evidence="7">The sequence shown here is derived from an EMBL/GenBank/DDBJ whole genome shotgun (WGS) entry which is preliminary data.</text>
</comment>
<organism evidence="7 8">
    <name type="scientific">Acidiphilium rubrum</name>
    <dbReference type="NCBI Taxonomy" id="526"/>
    <lineage>
        <taxon>Bacteria</taxon>
        <taxon>Pseudomonadati</taxon>
        <taxon>Pseudomonadota</taxon>
        <taxon>Alphaproteobacteria</taxon>
        <taxon>Acetobacterales</taxon>
        <taxon>Acidocellaceae</taxon>
        <taxon>Acidiphilium</taxon>
    </lineage>
</organism>
<evidence type="ECO:0000256" key="1">
    <source>
        <dbReference type="ARBA" id="ARBA00005854"/>
    </source>
</evidence>
<evidence type="ECO:0000256" key="4">
    <source>
        <dbReference type="RuleBase" id="RU003719"/>
    </source>
</evidence>
<dbReference type="PROSITE" id="PS00671">
    <property type="entry name" value="D_2_HYDROXYACID_DH_3"/>
    <property type="match status" value="1"/>
</dbReference>
<dbReference type="GO" id="GO:0004617">
    <property type="term" value="F:phosphoglycerate dehydrogenase activity"/>
    <property type="evidence" value="ECO:0007669"/>
    <property type="project" value="UniProtKB-ARBA"/>
</dbReference>
<feature type="domain" description="D-isomer specific 2-hydroxyacid dehydrogenase catalytic" evidence="5">
    <location>
        <begin position="66"/>
        <end position="347"/>
    </location>
</feature>
<reference evidence="7 8" key="1">
    <citation type="submission" date="2017-01" db="EMBL/GenBank/DDBJ databases">
        <authorList>
            <person name="Varghese N."/>
            <person name="Submissions S."/>
        </authorList>
    </citation>
    <scope>NUCLEOTIDE SEQUENCE [LARGE SCALE GENOMIC DNA]</scope>
    <source>
        <strain evidence="7 8">ATCC 35905</strain>
    </source>
</reference>
<keyword evidence="2 4" id="KW-0560">Oxidoreductase</keyword>
<dbReference type="Pfam" id="PF02826">
    <property type="entry name" value="2-Hacid_dh_C"/>
    <property type="match status" value="1"/>
</dbReference>
<evidence type="ECO:0000313" key="8">
    <source>
        <dbReference type="Proteomes" id="UP000186308"/>
    </source>
</evidence>
<proteinExistence type="inferred from homology"/>
<dbReference type="InterPro" id="IPR036291">
    <property type="entry name" value="NAD(P)-bd_dom_sf"/>
</dbReference>
<evidence type="ECO:0000313" key="7">
    <source>
        <dbReference type="EMBL" id="SIR01118.1"/>
    </source>
</evidence>
<dbReference type="GO" id="GO:0051287">
    <property type="term" value="F:NAD binding"/>
    <property type="evidence" value="ECO:0007669"/>
    <property type="project" value="InterPro"/>
</dbReference>
<dbReference type="Proteomes" id="UP000186308">
    <property type="component" value="Unassembled WGS sequence"/>
</dbReference>
<dbReference type="Pfam" id="PF00389">
    <property type="entry name" value="2-Hacid_dh"/>
    <property type="match status" value="1"/>
</dbReference>
<keyword evidence="8" id="KW-1185">Reference proteome</keyword>
<dbReference type="InterPro" id="IPR029753">
    <property type="entry name" value="D-isomer_DH_CS"/>
</dbReference>
<dbReference type="CDD" id="cd12171">
    <property type="entry name" value="2-Hacid_dh_10"/>
    <property type="match status" value="1"/>
</dbReference>
<feature type="domain" description="D-isomer specific 2-hydroxyacid dehydrogenase NAD-binding" evidence="6">
    <location>
        <begin position="139"/>
        <end position="318"/>
    </location>
</feature>
<evidence type="ECO:0000256" key="2">
    <source>
        <dbReference type="ARBA" id="ARBA00023002"/>
    </source>
</evidence>
<evidence type="ECO:0000256" key="3">
    <source>
        <dbReference type="ARBA" id="ARBA00023027"/>
    </source>
</evidence>
<dbReference type="FunFam" id="3.40.50.720:FF:000041">
    <property type="entry name" value="D-3-phosphoglycerate dehydrogenase"/>
    <property type="match status" value="1"/>
</dbReference>
<sequence>MSEPTWRCAVIADDFMLPAMFESAIHAACGDAVAVRSMQLPWPDQPMVQASDAPALAGIREFLGDPDDIAAFIGESEMVVTHLAPLSASVIARLPRLRLIGSVRGGPVNIDRAAAKARGIEVVNTPGRNASAVAEFTIGCILAQTRQITVAHEGMRRRIWRGDLYRADRTGRELRELTVGIVGYGQIGRRVAKLLAPFGCRIIVADPYATLAPEDAAAGVTLCPLATLLATADVITLHPRVTPETTNMIDAAAIATMKRGAIIINTTRGAIIDYAALTDALASGQLGGAALDCYSIEPPPDDWALLDLPNVTLTPHIAGASLENVRVATSMIATEIHRFITGLPPLNPC</sequence>
<dbReference type="EMBL" id="FTNE01000013">
    <property type="protein sequence ID" value="SIR01118.1"/>
    <property type="molecule type" value="Genomic_DNA"/>
</dbReference>
<dbReference type="GO" id="GO:0006564">
    <property type="term" value="P:L-serine biosynthetic process"/>
    <property type="evidence" value="ECO:0007669"/>
    <property type="project" value="UniProtKB-ARBA"/>
</dbReference>
<dbReference type="PANTHER" id="PTHR43761">
    <property type="entry name" value="D-ISOMER SPECIFIC 2-HYDROXYACID DEHYDROGENASE FAMILY PROTEIN (AFU_ORTHOLOGUE AFUA_1G13630)"/>
    <property type="match status" value="1"/>
</dbReference>
<dbReference type="Gene3D" id="3.40.50.720">
    <property type="entry name" value="NAD(P)-binding Rossmann-like Domain"/>
    <property type="match status" value="2"/>
</dbReference>
<dbReference type="SUPFAM" id="SSF51735">
    <property type="entry name" value="NAD(P)-binding Rossmann-fold domains"/>
    <property type="match status" value="1"/>
</dbReference>
<name>A0A8G2FGN8_ACIRU</name>
<keyword evidence="3" id="KW-0520">NAD</keyword>
<dbReference type="PANTHER" id="PTHR43761:SF1">
    <property type="entry name" value="D-ISOMER SPECIFIC 2-HYDROXYACID DEHYDROGENASE CATALYTIC DOMAIN-CONTAINING PROTEIN-RELATED"/>
    <property type="match status" value="1"/>
</dbReference>
<protein>
    <submittedName>
        <fullName evidence="7">D-3-phosphoglycerate dehydrogenase</fullName>
    </submittedName>
</protein>
<comment type="similarity">
    <text evidence="1 4">Belongs to the D-isomer specific 2-hydroxyacid dehydrogenase family.</text>
</comment>
<dbReference type="RefSeq" id="WP_029311738.1">
    <property type="nucleotide sequence ID" value="NZ_FTNE01000013.1"/>
</dbReference>
<dbReference type="InterPro" id="IPR050418">
    <property type="entry name" value="D-iso_2-hydroxyacid_DH_PdxB"/>
</dbReference>